<reference evidence="1 2" key="1">
    <citation type="journal article" date="2007" name="J. Bacteriol.">
        <title>Whole-genome analysis of the methyl tert-butyl ether-degrading beta-proteobacterium Methylibium petroleiphilum PM1.</title>
        <authorList>
            <person name="Kane S.R."/>
            <person name="Chakicherla A.Y."/>
            <person name="Chain P.S.G."/>
            <person name="Schmidt R."/>
            <person name="Shin M.W."/>
            <person name="Legler T.C."/>
            <person name="Scow K.M."/>
            <person name="Larimer F.W."/>
            <person name="Lucas S.M."/>
            <person name="Richardson P.M."/>
            <person name="Hristova K.R."/>
        </authorList>
    </citation>
    <scope>NUCLEOTIDE SEQUENCE [LARGE SCALE GENOMIC DNA]</scope>
    <source>
        <strain evidence="2">ATCC BAA-1232 / LMG 22953 / PM1</strain>
    </source>
</reference>
<keyword evidence="2" id="KW-1185">Reference proteome</keyword>
<dbReference type="STRING" id="420662.Mpe_A1730"/>
<name>A2SGK1_METPP</name>
<evidence type="ECO:0008006" key="3">
    <source>
        <dbReference type="Google" id="ProtNLM"/>
    </source>
</evidence>
<dbReference type="HOGENOM" id="CLU_114050_0_0_4"/>
<dbReference type="KEGG" id="mpt:Mpe_A1730"/>
<sequence length="164" mass="17892">MIHHLSLPARDPRHVASVLTEMFGGTLTGFGPYRDSFIAWAGDEHGTAIEVYPVGTEMFPDAGQGQANFRHVSDASPYVATHAAVSVALDATGIFALASREGWRAVQLSRGTNHVIEFWIENTVMLELMTPQMTADYRRAASRFSRKGVDHVAIEATGPANSHR</sequence>
<evidence type="ECO:0000313" key="1">
    <source>
        <dbReference type="EMBL" id="ABM94690.1"/>
    </source>
</evidence>
<dbReference type="Proteomes" id="UP000000366">
    <property type="component" value="Chromosome"/>
</dbReference>
<accession>A2SGK1</accession>
<dbReference type="eggNOG" id="ENOG50303VH">
    <property type="taxonomic scope" value="Bacteria"/>
</dbReference>
<evidence type="ECO:0000313" key="2">
    <source>
        <dbReference type="Proteomes" id="UP000000366"/>
    </source>
</evidence>
<organism evidence="1 2">
    <name type="scientific">Methylibium petroleiphilum (strain ATCC BAA-1232 / LMG 22953 / PM1)</name>
    <dbReference type="NCBI Taxonomy" id="420662"/>
    <lineage>
        <taxon>Bacteria</taxon>
        <taxon>Pseudomonadati</taxon>
        <taxon>Pseudomonadota</taxon>
        <taxon>Betaproteobacteria</taxon>
        <taxon>Burkholderiales</taxon>
        <taxon>Sphaerotilaceae</taxon>
        <taxon>Methylibium</taxon>
    </lineage>
</organism>
<gene>
    <name evidence="1" type="ordered locus">Mpe_A1730</name>
</gene>
<protein>
    <recommendedName>
        <fullName evidence="3">VOC domain-containing protein</fullName>
    </recommendedName>
</protein>
<dbReference type="AlphaFoldDB" id="A2SGK1"/>
<proteinExistence type="predicted"/>
<dbReference type="EMBL" id="CP000555">
    <property type="protein sequence ID" value="ABM94690.1"/>
    <property type="molecule type" value="Genomic_DNA"/>
</dbReference>